<evidence type="ECO:0000313" key="3">
    <source>
        <dbReference type="Proteomes" id="UP000294739"/>
    </source>
</evidence>
<feature type="transmembrane region" description="Helical" evidence="1">
    <location>
        <begin position="144"/>
        <end position="164"/>
    </location>
</feature>
<feature type="transmembrane region" description="Helical" evidence="1">
    <location>
        <begin position="114"/>
        <end position="132"/>
    </location>
</feature>
<proteinExistence type="predicted"/>
<feature type="transmembrane region" description="Helical" evidence="1">
    <location>
        <begin position="170"/>
        <end position="193"/>
    </location>
</feature>
<gene>
    <name evidence="2" type="ORF">E1269_28295</name>
</gene>
<evidence type="ECO:0000256" key="1">
    <source>
        <dbReference type="SAM" id="Phobius"/>
    </source>
</evidence>
<organism evidence="2 3">
    <name type="scientific">Jiangella asiatica</name>
    <dbReference type="NCBI Taxonomy" id="2530372"/>
    <lineage>
        <taxon>Bacteria</taxon>
        <taxon>Bacillati</taxon>
        <taxon>Actinomycetota</taxon>
        <taxon>Actinomycetes</taxon>
        <taxon>Jiangellales</taxon>
        <taxon>Jiangellaceae</taxon>
        <taxon>Jiangella</taxon>
    </lineage>
</organism>
<dbReference type="EMBL" id="SMKZ01000064">
    <property type="protein sequence ID" value="TDD98907.1"/>
    <property type="molecule type" value="Genomic_DNA"/>
</dbReference>
<feature type="transmembrane region" description="Helical" evidence="1">
    <location>
        <begin position="237"/>
        <end position="259"/>
    </location>
</feature>
<keyword evidence="1" id="KW-1133">Transmembrane helix</keyword>
<reference evidence="2 3" key="1">
    <citation type="submission" date="2019-03" db="EMBL/GenBank/DDBJ databases">
        <title>Draft genome sequences of novel Actinobacteria.</title>
        <authorList>
            <person name="Sahin N."/>
            <person name="Ay H."/>
            <person name="Saygin H."/>
        </authorList>
    </citation>
    <scope>NUCLEOTIDE SEQUENCE [LARGE SCALE GENOMIC DNA]</scope>
    <source>
        <strain evidence="2 3">5K138</strain>
    </source>
</reference>
<keyword evidence="1" id="KW-0472">Membrane</keyword>
<feature type="transmembrane region" description="Helical" evidence="1">
    <location>
        <begin position="88"/>
        <end position="108"/>
    </location>
</feature>
<dbReference type="AlphaFoldDB" id="A0A4V6PFB9"/>
<dbReference type="InParanoid" id="A0A4V6PFB9"/>
<feature type="transmembrane region" description="Helical" evidence="1">
    <location>
        <begin position="6"/>
        <end position="25"/>
    </location>
</feature>
<feature type="transmembrane region" description="Helical" evidence="1">
    <location>
        <begin position="32"/>
        <end position="49"/>
    </location>
</feature>
<comment type="caution">
    <text evidence="2">The sequence shown here is derived from an EMBL/GenBank/DDBJ whole genome shotgun (WGS) entry which is preliminary data.</text>
</comment>
<sequence>MLIVAVVAFSVAWWLGLYLIARDVTDAAMRRAGLGLLAYALALAFAPFDGSFADAAGYVLAGLPVLIWTGVLLALLPPDHRWRSAAELGWRWVVLPLGTAELVAAAVVGGSWEPLTAVLVLAPLVAALVVLLREHGLGGDLRRGAVVLVSVLFALGAAALLMSLDLLPTGLVLAGVGLDLAVLGVVVAVSNALDAGEAVAADLRRSAVGAGIAVVVFGGQVGLVAVGADDADALRPLAFGVVGAAIAVVTLASPLQALVDRLVFTGRPELRAERSDLRDAADALPRRDEHPRIADLDDDGFTRLVRDALRNYGDLGKLVSSPLIGLPAVDKRLQRRDHADHALERAVELKAMLLESIERLRPRDQEFGTSEEWRYYNQLLRLCHSSGYGWQEGSALSEAVARPDR</sequence>
<dbReference type="RefSeq" id="WP_131900946.1">
    <property type="nucleotide sequence ID" value="NZ_SMKZ01000064.1"/>
</dbReference>
<feature type="transmembrane region" description="Helical" evidence="1">
    <location>
        <begin position="55"/>
        <end position="76"/>
    </location>
</feature>
<feature type="transmembrane region" description="Helical" evidence="1">
    <location>
        <begin position="205"/>
        <end position="225"/>
    </location>
</feature>
<dbReference type="OrthoDB" id="3280889at2"/>
<evidence type="ECO:0000313" key="2">
    <source>
        <dbReference type="EMBL" id="TDD98907.1"/>
    </source>
</evidence>
<keyword evidence="3" id="KW-1185">Reference proteome</keyword>
<dbReference type="Proteomes" id="UP000294739">
    <property type="component" value="Unassembled WGS sequence"/>
</dbReference>
<keyword evidence="1" id="KW-0812">Transmembrane</keyword>
<name>A0A4V6PFB9_9ACTN</name>
<protein>
    <submittedName>
        <fullName evidence="2">Uncharacterized protein</fullName>
    </submittedName>
</protein>
<accession>A0A4V6PFB9</accession>